<dbReference type="AlphaFoldDB" id="A0A930PIL6"/>
<reference evidence="1" key="1">
    <citation type="submission" date="2020-04" db="EMBL/GenBank/DDBJ databases">
        <title>Deep metagenomics examines the oral microbiome during advanced dental caries in children, revealing novel taxa and co-occurrences with host molecules.</title>
        <authorList>
            <person name="Baker J.L."/>
            <person name="Morton J.T."/>
            <person name="Dinis M."/>
            <person name="Alvarez R."/>
            <person name="Tran N.C."/>
            <person name="Knight R."/>
            <person name="Edlund A."/>
        </authorList>
    </citation>
    <scope>NUCLEOTIDE SEQUENCE</scope>
    <source>
        <strain evidence="1">JCVI_47_bin.4</strain>
    </source>
</reference>
<dbReference type="EMBL" id="JABZXJ010000034">
    <property type="protein sequence ID" value="MBF1650116.1"/>
    <property type="molecule type" value="Genomic_DNA"/>
</dbReference>
<evidence type="ECO:0000313" key="2">
    <source>
        <dbReference type="Proteomes" id="UP000769484"/>
    </source>
</evidence>
<dbReference type="Proteomes" id="UP000769484">
    <property type="component" value="Unassembled WGS sequence"/>
</dbReference>
<proteinExistence type="predicted"/>
<comment type="caution">
    <text evidence="1">The sequence shown here is derived from an EMBL/GenBank/DDBJ whole genome shotgun (WGS) entry which is preliminary data.</text>
</comment>
<organism evidence="1 2">
    <name type="scientific">Rothia dentocariosa</name>
    <dbReference type="NCBI Taxonomy" id="2047"/>
    <lineage>
        <taxon>Bacteria</taxon>
        <taxon>Bacillati</taxon>
        <taxon>Actinomycetota</taxon>
        <taxon>Actinomycetes</taxon>
        <taxon>Micrococcales</taxon>
        <taxon>Micrococcaceae</taxon>
        <taxon>Rothia</taxon>
    </lineage>
</organism>
<gene>
    <name evidence="1" type="ORF">HXO56_08520</name>
</gene>
<sequence length="69" mass="8020">MTKYTIRYNELVEYIAEFETDVEITNNDELMNFFRENNLSDIDLDAEEDSSLGPEIDSMQLIMVDGGYV</sequence>
<accession>A0A930PIL6</accession>
<evidence type="ECO:0000313" key="1">
    <source>
        <dbReference type="EMBL" id="MBF1650116.1"/>
    </source>
</evidence>
<protein>
    <submittedName>
        <fullName evidence="1">Uncharacterized protein</fullName>
    </submittedName>
</protein>
<name>A0A930PIL6_9MICC</name>